<evidence type="ECO:0000313" key="1">
    <source>
        <dbReference type="EMBL" id="MCJ8010161.1"/>
    </source>
</evidence>
<name>A0A9X1WK11_9BACL</name>
<gene>
    <name evidence="1" type="ORF">MUG84_00200</name>
</gene>
<dbReference type="AlphaFoldDB" id="A0A9X1WK11"/>
<evidence type="ECO:0000313" key="2">
    <source>
        <dbReference type="Proteomes" id="UP001139347"/>
    </source>
</evidence>
<protein>
    <submittedName>
        <fullName evidence="1">Uncharacterized protein</fullName>
    </submittedName>
</protein>
<sequence>MIEELQIAAKYGQKVTVKLNNNEVITGKAEISGDQFLVKIRTSEGPVWIPIEEIEHVERLVKLH</sequence>
<organism evidence="1 2">
    <name type="scientific">Paenibacillus mangrovi</name>
    <dbReference type="NCBI Taxonomy" id="2931978"/>
    <lineage>
        <taxon>Bacteria</taxon>
        <taxon>Bacillati</taxon>
        <taxon>Bacillota</taxon>
        <taxon>Bacilli</taxon>
        <taxon>Bacillales</taxon>
        <taxon>Paenibacillaceae</taxon>
        <taxon>Paenibacillus</taxon>
    </lineage>
</organism>
<dbReference type="EMBL" id="JALIRP010000001">
    <property type="protein sequence ID" value="MCJ8010161.1"/>
    <property type="molecule type" value="Genomic_DNA"/>
</dbReference>
<dbReference type="Proteomes" id="UP001139347">
    <property type="component" value="Unassembled WGS sequence"/>
</dbReference>
<reference evidence="1" key="1">
    <citation type="submission" date="2022-04" db="EMBL/GenBank/DDBJ databases">
        <title>Paenibacillus mangrovi sp. nov., a novel endophytic bacterium isolated from bark of Kandelia candel.</title>
        <authorList>
            <person name="Tuo L."/>
        </authorList>
    </citation>
    <scope>NUCLEOTIDE SEQUENCE</scope>
    <source>
        <strain evidence="1">KQZ6P-2</strain>
    </source>
</reference>
<accession>A0A9X1WK11</accession>
<dbReference type="RefSeq" id="WP_244717376.1">
    <property type="nucleotide sequence ID" value="NZ_JALIRP010000001.1"/>
</dbReference>
<comment type="caution">
    <text evidence="1">The sequence shown here is derived from an EMBL/GenBank/DDBJ whole genome shotgun (WGS) entry which is preliminary data.</text>
</comment>
<keyword evidence="2" id="KW-1185">Reference proteome</keyword>
<proteinExistence type="predicted"/>